<evidence type="ECO:0000313" key="1">
    <source>
        <dbReference type="EMBL" id="EGU44561.1"/>
    </source>
</evidence>
<name>F9SZ79_VIBOR</name>
<dbReference type="AlphaFoldDB" id="F9SZ79"/>
<gene>
    <name evidence="1" type="ORF">VIOR3934_15466</name>
</gene>
<sequence>MVFLRDDSRAGILTAQSQITRYSNYAIGKKIPACPRGNFIVVLARLAYDVVRELILVVNLIP</sequence>
<protein>
    <submittedName>
        <fullName evidence="1">Uncharacterized protein</fullName>
    </submittedName>
</protein>
<evidence type="ECO:0000313" key="2">
    <source>
        <dbReference type="Proteomes" id="UP000002817"/>
    </source>
</evidence>
<organism evidence="1 2">
    <name type="scientific">Vibrio orientalis CIP 102891 = ATCC 33934</name>
    <dbReference type="NCBI Taxonomy" id="675816"/>
    <lineage>
        <taxon>Bacteria</taxon>
        <taxon>Pseudomonadati</taxon>
        <taxon>Pseudomonadota</taxon>
        <taxon>Gammaproteobacteria</taxon>
        <taxon>Vibrionales</taxon>
        <taxon>Vibrionaceae</taxon>
        <taxon>Vibrio</taxon>
        <taxon>Vibrio oreintalis group</taxon>
    </lineage>
</organism>
<dbReference type="EMBL" id="AFWH01000095">
    <property type="protein sequence ID" value="EGU44561.1"/>
    <property type="molecule type" value="Genomic_DNA"/>
</dbReference>
<accession>F9SZ79</accession>
<proteinExistence type="predicted"/>
<reference evidence="1 2" key="1">
    <citation type="journal article" date="2012" name="Int. J. Syst. Evol. Microbiol.">
        <title>Vibrio caribbeanicus sp. nov., isolated from the marine sponge Scleritoderma cyanea.</title>
        <authorList>
            <person name="Hoffmann M."/>
            <person name="Monday S.R."/>
            <person name="Allard M.W."/>
            <person name="Strain E.A."/>
            <person name="Whittaker P."/>
            <person name="Naum M."/>
            <person name="McCarthy P.J."/>
            <person name="Lopez J.V."/>
            <person name="Fischer M."/>
            <person name="Brown E.W."/>
        </authorList>
    </citation>
    <scope>NUCLEOTIDE SEQUENCE [LARGE SCALE GENOMIC DNA]</scope>
    <source>
        <strain evidence="2">CIP 102891 / ATCC 33934</strain>
    </source>
</reference>
<comment type="caution">
    <text evidence="1">The sequence shown here is derived from an EMBL/GenBank/DDBJ whole genome shotgun (WGS) entry which is preliminary data.</text>
</comment>
<dbReference type="Proteomes" id="UP000002817">
    <property type="component" value="Unassembled WGS sequence"/>
</dbReference>